<dbReference type="SUPFAM" id="SSF46689">
    <property type="entry name" value="Homeodomain-like"/>
    <property type="match status" value="1"/>
</dbReference>
<dbReference type="GeneID" id="20215853"/>
<dbReference type="HOGENOM" id="CLU_049543_10_1_1"/>
<dbReference type="InParanoid" id="T1G455"/>
<feature type="DNA-binding region" description="Homeobox" evidence="5">
    <location>
        <begin position="3"/>
        <end position="60"/>
    </location>
</feature>
<dbReference type="Pfam" id="PF00046">
    <property type="entry name" value="Homeodomain"/>
    <property type="match status" value="1"/>
</dbReference>
<dbReference type="eggNOG" id="KOG0483">
    <property type="taxonomic scope" value="Eukaryota"/>
</dbReference>
<evidence type="ECO:0000313" key="9">
    <source>
        <dbReference type="EnsemblMetazoa" id="HelroP80789"/>
    </source>
</evidence>
<evidence type="ECO:0000259" key="7">
    <source>
        <dbReference type="PROSITE" id="PS50071"/>
    </source>
</evidence>
<feature type="domain" description="Homeobox" evidence="7">
    <location>
        <begin position="1"/>
        <end position="59"/>
    </location>
</feature>
<dbReference type="Gene3D" id="1.10.10.60">
    <property type="entry name" value="Homeodomain-like"/>
    <property type="match status" value="1"/>
</dbReference>
<evidence type="ECO:0000313" key="8">
    <source>
        <dbReference type="EMBL" id="ESO03233.1"/>
    </source>
</evidence>
<dbReference type="PRINTS" id="PR00024">
    <property type="entry name" value="HOMEOBOX"/>
</dbReference>
<dbReference type="EMBL" id="AMQM01004824">
    <property type="status" value="NOT_ANNOTATED_CDS"/>
    <property type="molecule type" value="Genomic_DNA"/>
</dbReference>
<reference evidence="10" key="1">
    <citation type="submission" date="2012-12" db="EMBL/GenBank/DDBJ databases">
        <authorList>
            <person name="Hellsten U."/>
            <person name="Grimwood J."/>
            <person name="Chapman J.A."/>
            <person name="Shapiro H."/>
            <person name="Aerts A."/>
            <person name="Otillar R.P."/>
            <person name="Terry A.Y."/>
            <person name="Boore J.L."/>
            <person name="Simakov O."/>
            <person name="Marletaz F."/>
            <person name="Cho S.-J."/>
            <person name="Edsinger-Gonzales E."/>
            <person name="Havlak P."/>
            <person name="Kuo D.-H."/>
            <person name="Larsson T."/>
            <person name="Lv J."/>
            <person name="Arendt D."/>
            <person name="Savage R."/>
            <person name="Osoegawa K."/>
            <person name="de Jong P."/>
            <person name="Lindberg D.R."/>
            <person name="Seaver E.C."/>
            <person name="Weisblat D.A."/>
            <person name="Putnam N.H."/>
            <person name="Grigoriev I.V."/>
            <person name="Rokhsar D.S."/>
        </authorList>
    </citation>
    <scope>NUCLEOTIDE SEQUENCE</scope>
</reference>
<evidence type="ECO:0000256" key="5">
    <source>
        <dbReference type="PROSITE-ProRule" id="PRU00108"/>
    </source>
</evidence>
<dbReference type="AlphaFoldDB" id="T1G455"/>
<keyword evidence="10" id="KW-1185">Reference proteome</keyword>
<organism evidence="9 10">
    <name type="scientific">Helobdella robusta</name>
    <name type="common">Californian leech</name>
    <dbReference type="NCBI Taxonomy" id="6412"/>
    <lineage>
        <taxon>Eukaryota</taxon>
        <taxon>Metazoa</taxon>
        <taxon>Spiralia</taxon>
        <taxon>Lophotrochozoa</taxon>
        <taxon>Annelida</taxon>
        <taxon>Clitellata</taxon>
        <taxon>Hirudinea</taxon>
        <taxon>Rhynchobdellida</taxon>
        <taxon>Glossiphoniidae</taxon>
        <taxon>Helobdella</taxon>
    </lineage>
</organism>
<dbReference type="GO" id="GO:0000981">
    <property type="term" value="F:DNA-binding transcription factor activity, RNA polymerase II-specific"/>
    <property type="evidence" value="ECO:0007669"/>
    <property type="project" value="InterPro"/>
</dbReference>
<dbReference type="InterPro" id="IPR020479">
    <property type="entry name" value="HD_metazoa"/>
</dbReference>
<evidence type="ECO:0000313" key="10">
    <source>
        <dbReference type="Proteomes" id="UP000015101"/>
    </source>
</evidence>
<evidence type="ECO:0000256" key="3">
    <source>
        <dbReference type="ARBA" id="ARBA00023155"/>
    </source>
</evidence>
<reference evidence="9" key="3">
    <citation type="submission" date="2015-06" db="UniProtKB">
        <authorList>
            <consortium name="EnsemblMetazoa"/>
        </authorList>
    </citation>
    <scope>IDENTIFICATION</scope>
</reference>
<dbReference type="SMART" id="SM00389">
    <property type="entry name" value="HOX"/>
    <property type="match status" value="1"/>
</dbReference>
<proteinExistence type="predicted"/>
<dbReference type="InterPro" id="IPR017970">
    <property type="entry name" value="Homeobox_CS"/>
</dbReference>
<dbReference type="Proteomes" id="UP000015101">
    <property type="component" value="Unassembled WGS sequence"/>
</dbReference>
<dbReference type="KEGG" id="hro:HELRODRAFT_80789"/>
<dbReference type="PROSITE" id="PS00027">
    <property type="entry name" value="HOMEOBOX_1"/>
    <property type="match status" value="1"/>
</dbReference>
<dbReference type="EnsemblMetazoa" id="HelroT80789">
    <property type="protein sequence ID" value="HelroP80789"/>
    <property type="gene ID" value="HelroG80789"/>
</dbReference>
<keyword evidence="3 5" id="KW-0371">Homeobox</keyword>
<sequence>RKGGQIRFNLQQSKMLEKKFSQQKYLMPTERKNVARILQLSERQVKTWFQNRRAKWRRMKQVVVVGVACC</sequence>
<dbReference type="RefSeq" id="XP_009018926.1">
    <property type="nucleotide sequence ID" value="XM_009020678.1"/>
</dbReference>
<name>T1G455_HELRO</name>
<evidence type="ECO:0000256" key="4">
    <source>
        <dbReference type="ARBA" id="ARBA00023242"/>
    </source>
</evidence>
<dbReference type="CTD" id="20215853"/>
<dbReference type="GO" id="GO:0003677">
    <property type="term" value="F:DNA binding"/>
    <property type="evidence" value="ECO:0007669"/>
    <property type="project" value="UniProtKB-UniRule"/>
</dbReference>
<evidence type="ECO:0000256" key="6">
    <source>
        <dbReference type="RuleBase" id="RU000682"/>
    </source>
</evidence>
<dbReference type="OrthoDB" id="6159439at2759"/>
<dbReference type="InterPro" id="IPR009057">
    <property type="entry name" value="Homeodomain-like_sf"/>
</dbReference>
<dbReference type="GO" id="GO:0005634">
    <property type="term" value="C:nucleus"/>
    <property type="evidence" value="ECO:0007669"/>
    <property type="project" value="UniProtKB-SubCell"/>
</dbReference>
<dbReference type="InterPro" id="IPR051000">
    <property type="entry name" value="Homeobox_DNA-bind_prot"/>
</dbReference>
<evidence type="ECO:0000256" key="2">
    <source>
        <dbReference type="ARBA" id="ARBA00023125"/>
    </source>
</evidence>
<reference evidence="8 10" key="2">
    <citation type="journal article" date="2013" name="Nature">
        <title>Insights into bilaterian evolution from three spiralian genomes.</title>
        <authorList>
            <person name="Simakov O."/>
            <person name="Marletaz F."/>
            <person name="Cho S.J."/>
            <person name="Edsinger-Gonzales E."/>
            <person name="Havlak P."/>
            <person name="Hellsten U."/>
            <person name="Kuo D.H."/>
            <person name="Larsson T."/>
            <person name="Lv J."/>
            <person name="Arendt D."/>
            <person name="Savage R."/>
            <person name="Osoegawa K."/>
            <person name="de Jong P."/>
            <person name="Grimwood J."/>
            <person name="Chapman J.A."/>
            <person name="Shapiro H."/>
            <person name="Aerts A."/>
            <person name="Otillar R.P."/>
            <person name="Terry A.Y."/>
            <person name="Boore J.L."/>
            <person name="Grigoriev I.V."/>
            <person name="Lindberg D.R."/>
            <person name="Seaver E.C."/>
            <person name="Weisblat D.A."/>
            <person name="Putnam N.H."/>
            <person name="Rokhsar D.S."/>
        </authorList>
    </citation>
    <scope>NUCLEOTIDE SEQUENCE</scope>
</reference>
<protein>
    <recommendedName>
        <fullName evidence="7">Homeobox domain-containing protein</fullName>
    </recommendedName>
</protein>
<dbReference type="InterPro" id="IPR001356">
    <property type="entry name" value="HD"/>
</dbReference>
<comment type="subcellular location">
    <subcellularLocation>
        <location evidence="1 5 6">Nucleus</location>
    </subcellularLocation>
</comment>
<dbReference type="EMBL" id="KB096676">
    <property type="protein sequence ID" value="ESO03233.1"/>
    <property type="molecule type" value="Genomic_DNA"/>
</dbReference>
<gene>
    <name evidence="9" type="primary">20215853</name>
    <name evidence="8" type="ORF">HELRODRAFT_80789</name>
</gene>
<dbReference type="PROSITE" id="PS50071">
    <property type="entry name" value="HOMEOBOX_2"/>
    <property type="match status" value="1"/>
</dbReference>
<dbReference type="PANTHER" id="PTHR24324:SF5">
    <property type="entry name" value="HEMATOPOIETICALLY-EXPRESSED HOMEOBOX PROTEIN HHEX"/>
    <property type="match status" value="1"/>
</dbReference>
<dbReference type="PANTHER" id="PTHR24324">
    <property type="entry name" value="HOMEOBOX PROTEIN HHEX"/>
    <property type="match status" value="1"/>
</dbReference>
<keyword evidence="2 5" id="KW-0238">DNA-binding</keyword>
<dbReference type="OMA" id="YLMPTER"/>
<accession>T1G455</accession>
<evidence type="ECO:0000256" key="1">
    <source>
        <dbReference type="ARBA" id="ARBA00004123"/>
    </source>
</evidence>
<keyword evidence="4 5" id="KW-0539">Nucleus</keyword>
<dbReference type="STRING" id="6412.T1G455"/>
<dbReference type="CDD" id="cd00086">
    <property type="entry name" value="homeodomain"/>
    <property type="match status" value="1"/>
</dbReference>